<keyword evidence="2" id="KW-1185">Reference proteome</keyword>
<gene>
    <name evidence="1" type="ORF">J2I47_09090</name>
</gene>
<proteinExistence type="predicted"/>
<dbReference type="EMBL" id="JAFMYV010000003">
    <property type="protein sequence ID" value="MBO0936697.1"/>
    <property type="molecule type" value="Genomic_DNA"/>
</dbReference>
<sequence>MDKPLATDIRAEVWLALQLARPDHPNVVVRPQGTFTRSFSPDVLSVEDVDALPGEADRRYVDLSREGFYDMLPEALFHPPRAASGRTETPAALSKRLRQEEQQGRQFWLPAEQEVMRQRVRIEQQEAQTLTKATGPIWQEVFDWLLSVRGFTFTDRQQVCLLAIWINAHRVVGNWPETAAYFTRFLQVPVHITHGPRRAPLRPVRFSDRTDTSPTPRLGAMRMGIDWILPPSHDPADDGGVVQLAIGPLPPAQLADYLPNGIGWRYISLLAGYLLPADADYLVVPLPDAKGAFFSLANSPTAGRLGMTTALISDE</sequence>
<protein>
    <recommendedName>
        <fullName evidence="3">Type VI secretion system baseplate subunit TssG</fullName>
    </recommendedName>
</protein>
<evidence type="ECO:0000313" key="2">
    <source>
        <dbReference type="Proteomes" id="UP000664034"/>
    </source>
</evidence>
<evidence type="ECO:0000313" key="1">
    <source>
        <dbReference type="EMBL" id="MBO0936697.1"/>
    </source>
</evidence>
<reference evidence="1" key="1">
    <citation type="submission" date="2021-03" db="EMBL/GenBank/DDBJ databases">
        <title>Fibrella sp. HMF5335 genome sequencing and assembly.</title>
        <authorList>
            <person name="Kang H."/>
            <person name="Kim H."/>
            <person name="Bae S."/>
            <person name="Joh K."/>
        </authorList>
    </citation>
    <scope>NUCLEOTIDE SEQUENCE</scope>
    <source>
        <strain evidence="1">HMF5335</strain>
    </source>
</reference>
<accession>A0A939K121</accession>
<name>A0A939K121_9BACT</name>
<dbReference type="RefSeq" id="WP_207364244.1">
    <property type="nucleotide sequence ID" value="NZ_JAFMYV010000003.1"/>
</dbReference>
<dbReference type="Proteomes" id="UP000664034">
    <property type="component" value="Unassembled WGS sequence"/>
</dbReference>
<evidence type="ECO:0008006" key="3">
    <source>
        <dbReference type="Google" id="ProtNLM"/>
    </source>
</evidence>
<comment type="caution">
    <text evidence="1">The sequence shown here is derived from an EMBL/GenBank/DDBJ whole genome shotgun (WGS) entry which is preliminary data.</text>
</comment>
<organism evidence="1 2">
    <name type="scientific">Fibrella rubiginis</name>
    <dbReference type="NCBI Taxonomy" id="2817060"/>
    <lineage>
        <taxon>Bacteria</taxon>
        <taxon>Pseudomonadati</taxon>
        <taxon>Bacteroidota</taxon>
        <taxon>Cytophagia</taxon>
        <taxon>Cytophagales</taxon>
        <taxon>Spirosomataceae</taxon>
        <taxon>Fibrella</taxon>
    </lineage>
</organism>
<dbReference type="AlphaFoldDB" id="A0A939K121"/>